<accession>A0A022R435</accession>
<dbReference type="PANTHER" id="PTHR33625:SF4">
    <property type="entry name" value="OS08G0179900 PROTEIN"/>
    <property type="match status" value="1"/>
</dbReference>
<dbReference type="OrthoDB" id="659599at2759"/>
<evidence type="ECO:0000256" key="2">
    <source>
        <dbReference type="SAM" id="Phobius"/>
    </source>
</evidence>
<gene>
    <name evidence="3" type="ORF">MIMGU_mgv1a010110mg</name>
</gene>
<dbReference type="Proteomes" id="UP000030748">
    <property type="component" value="Unassembled WGS sequence"/>
</dbReference>
<dbReference type="STRING" id="4155.A0A022R435"/>
<dbReference type="eggNOG" id="ENOG502RZDK">
    <property type="taxonomic scope" value="Eukaryota"/>
</dbReference>
<dbReference type="AlphaFoldDB" id="A0A022R435"/>
<feature type="transmembrane region" description="Helical" evidence="2">
    <location>
        <begin position="301"/>
        <end position="319"/>
    </location>
</feature>
<protein>
    <submittedName>
        <fullName evidence="3">Uncharacterized protein</fullName>
    </submittedName>
</protein>
<proteinExistence type="predicted"/>
<evidence type="ECO:0000313" key="3">
    <source>
        <dbReference type="EMBL" id="EYU33580.1"/>
    </source>
</evidence>
<keyword evidence="2" id="KW-1133">Transmembrane helix</keyword>
<dbReference type="PANTHER" id="PTHR33625">
    <property type="entry name" value="OS08G0179900 PROTEIN"/>
    <property type="match status" value="1"/>
</dbReference>
<dbReference type="PhylomeDB" id="A0A022R435"/>
<keyword evidence="4" id="KW-1185">Reference proteome</keyword>
<evidence type="ECO:0000256" key="1">
    <source>
        <dbReference type="SAM" id="MobiDB-lite"/>
    </source>
</evidence>
<sequence>MGGGAIRAAAKVAGMTAAGGLRSISAEHFPASVSARWAVSARTAASTPEEVKLVASSNSGVGMQRPCSEMDDWVFAGVEEEQMAAAAADPIPRLVFAGVPTIQEAKEATSELSVALEKAYLSPPSSIGYEGSIIGDGDSSLSVSDKQIIENSGSVSNAVPATAIMAFRLLHESPMAKNVVASIACDPNVWNAVRQNQELQGFLQSQGASLVFSDENSYTELAEDSEPIDHSTPKSVDSSSSENGEAGPANVFTNVFQKIKNSVVDMMSSLSDYFQSFFGGKGGNGVTLNSDGTANLSAETVMQGSFMGLAIMAILVILLKRA</sequence>
<reference evidence="3 4" key="1">
    <citation type="journal article" date="2013" name="Proc. Natl. Acad. Sci. U.S.A.">
        <title>Fine-scale variation in meiotic recombination in Mimulus inferred from population shotgun sequencing.</title>
        <authorList>
            <person name="Hellsten U."/>
            <person name="Wright K.M."/>
            <person name="Jenkins J."/>
            <person name="Shu S."/>
            <person name="Yuan Y."/>
            <person name="Wessler S.R."/>
            <person name="Schmutz J."/>
            <person name="Willis J.H."/>
            <person name="Rokhsar D.S."/>
        </authorList>
    </citation>
    <scope>NUCLEOTIDE SEQUENCE [LARGE SCALE GENOMIC DNA]</scope>
    <source>
        <strain evidence="4">cv. DUN x IM62</strain>
    </source>
</reference>
<feature type="compositionally biased region" description="Polar residues" evidence="1">
    <location>
        <begin position="233"/>
        <end position="243"/>
    </location>
</feature>
<evidence type="ECO:0000313" key="4">
    <source>
        <dbReference type="Proteomes" id="UP000030748"/>
    </source>
</evidence>
<keyword evidence="2" id="KW-0472">Membrane</keyword>
<dbReference type="EMBL" id="KI630752">
    <property type="protein sequence ID" value="EYU33580.1"/>
    <property type="molecule type" value="Genomic_DNA"/>
</dbReference>
<dbReference type="KEGG" id="egt:105961990"/>
<keyword evidence="2" id="KW-0812">Transmembrane</keyword>
<feature type="region of interest" description="Disordered" evidence="1">
    <location>
        <begin position="221"/>
        <end position="247"/>
    </location>
</feature>
<dbReference type="OMA" id="FIQYQAH"/>
<name>A0A022R435_ERYGU</name>
<organism evidence="3 4">
    <name type="scientific">Erythranthe guttata</name>
    <name type="common">Yellow monkey flower</name>
    <name type="synonym">Mimulus guttatus</name>
    <dbReference type="NCBI Taxonomy" id="4155"/>
    <lineage>
        <taxon>Eukaryota</taxon>
        <taxon>Viridiplantae</taxon>
        <taxon>Streptophyta</taxon>
        <taxon>Embryophyta</taxon>
        <taxon>Tracheophyta</taxon>
        <taxon>Spermatophyta</taxon>
        <taxon>Magnoliopsida</taxon>
        <taxon>eudicotyledons</taxon>
        <taxon>Gunneridae</taxon>
        <taxon>Pentapetalae</taxon>
        <taxon>asterids</taxon>
        <taxon>lamiids</taxon>
        <taxon>Lamiales</taxon>
        <taxon>Phrymaceae</taxon>
        <taxon>Erythranthe</taxon>
    </lineage>
</organism>